<evidence type="ECO:0000256" key="3">
    <source>
        <dbReference type="SAM" id="MobiDB-lite"/>
    </source>
</evidence>
<gene>
    <name evidence="5" type="ORF">ACA1_023060</name>
</gene>
<keyword evidence="1" id="KW-0547">Nucleotide-binding</keyword>
<dbReference type="GeneID" id="14924787"/>
<protein>
    <submittedName>
        <fullName evidence="5">GTPase, putative</fullName>
    </submittedName>
</protein>
<evidence type="ECO:0000259" key="4">
    <source>
        <dbReference type="Pfam" id="PF04548"/>
    </source>
</evidence>
<proteinExistence type="predicted"/>
<dbReference type="InterPro" id="IPR027417">
    <property type="entry name" value="P-loop_NTPase"/>
</dbReference>
<dbReference type="Pfam" id="PF04548">
    <property type="entry name" value="AIG1"/>
    <property type="match status" value="1"/>
</dbReference>
<dbReference type="CDD" id="cd00882">
    <property type="entry name" value="Ras_like_GTPase"/>
    <property type="match status" value="1"/>
</dbReference>
<dbReference type="AlphaFoldDB" id="L8HGD9"/>
<dbReference type="Gene3D" id="3.40.50.300">
    <property type="entry name" value="P-loop containing nucleotide triphosphate hydrolases"/>
    <property type="match status" value="1"/>
</dbReference>
<dbReference type="InterPro" id="IPR006703">
    <property type="entry name" value="G_AIG1"/>
</dbReference>
<feature type="domain" description="AIG1-type G" evidence="4">
    <location>
        <begin position="99"/>
        <end position="219"/>
    </location>
</feature>
<feature type="coiled-coil region" evidence="2">
    <location>
        <begin position="302"/>
        <end position="382"/>
    </location>
</feature>
<dbReference type="Proteomes" id="UP000011083">
    <property type="component" value="Unassembled WGS sequence"/>
</dbReference>
<reference evidence="5 6" key="1">
    <citation type="journal article" date="2013" name="Genome Biol.">
        <title>Genome of Acanthamoeba castellanii highlights extensive lateral gene transfer and early evolution of tyrosine kinase signaling.</title>
        <authorList>
            <person name="Clarke M."/>
            <person name="Lohan A.J."/>
            <person name="Liu B."/>
            <person name="Lagkouvardos I."/>
            <person name="Roy S."/>
            <person name="Zafar N."/>
            <person name="Bertelli C."/>
            <person name="Schilde C."/>
            <person name="Kianianmomeni A."/>
            <person name="Burglin T.R."/>
            <person name="Frech C."/>
            <person name="Turcotte B."/>
            <person name="Kopec K.O."/>
            <person name="Synnott J.M."/>
            <person name="Choo C."/>
            <person name="Paponov I."/>
            <person name="Finkler A."/>
            <person name="Soon Heng Tan C."/>
            <person name="Hutchins A.P."/>
            <person name="Weinmeier T."/>
            <person name="Rattei T."/>
            <person name="Chu J.S."/>
            <person name="Gimenez G."/>
            <person name="Irimia M."/>
            <person name="Rigden D.J."/>
            <person name="Fitzpatrick D.A."/>
            <person name="Lorenzo-Morales J."/>
            <person name="Bateman A."/>
            <person name="Chiu C.H."/>
            <person name="Tang P."/>
            <person name="Hegemann P."/>
            <person name="Fromm H."/>
            <person name="Raoult D."/>
            <person name="Greub G."/>
            <person name="Miranda-Saavedra D."/>
            <person name="Chen N."/>
            <person name="Nash P."/>
            <person name="Ginger M.L."/>
            <person name="Horn M."/>
            <person name="Schaap P."/>
            <person name="Caler L."/>
            <person name="Loftus B."/>
        </authorList>
    </citation>
    <scope>NUCLEOTIDE SEQUENCE [LARGE SCALE GENOMIC DNA]</scope>
    <source>
        <strain evidence="5 6">Neff</strain>
    </source>
</reference>
<dbReference type="EMBL" id="KB007850">
    <property type="protein sequence ID" value="ELR23793.1"/>
    <property type="molecule type" value="Genomic_DNA"/>
</dbReference>
<organism evidence="5 6">
    <name type="scientific">Acanthamoeba castellanii (strain ATCC 30010 / Neff)</name>
    <dbReference type="NCBI Taxonomy" id="1257118"/>
    <lineage>
        <taxon>Eukaryota</taxon>
        <taxon>Amoebozoa</taxon>
        <taxon>Discosea</taxon>
        <taxon>Longamoebia</taxon>
        <taxon>Centramoebida</taxon>
        <taxon>Acanthamoebidae</taxon>
        <taxon>Acanthamoeba</taxon>
    </lineage>
</organism>
<feature type="region of interest" description="Disordered" evidence="3">
    <location>
        <begin position="1"/>
        <end position="24"/>
    </location>
</feature>
<dbReference type="KEGG" id="acan:ACA1_023060"/>
<dbReference type="SUPFAM" id="SSF52540">
    <property type="entry name" value="P-loop containing nucleoside triphosphate hydrolases"/>
    <property type="match status" value="1"/>
</dbReference>
<dbReference type="RefSeq" id="XP_004353321.1">
    <property type="nucleotide sequence ID" value="XM_004353269.1"/>
</dbReference>
<accession>L8HGD9</accession>
<name>L8HGD9_ACACF</name>
<evidence type="ECO:0000256" key="2">
    <source>
        <dbReference type="SAM" id="Coils"/>
    </source>
</evidence>
<evidence type="ECO:0000313" key="5">
    <source>
        <dbReference type="EMBL" id="ELR23793.1"/>
    </source>
</evidence>
<dbReference type="VEuPathDB" id="AmoebaDB:ACA1_023060"/>
<evidence type="ECO:0000256" key="1">
    <source>
        <dbReference type="ARBA" id="ARBA00022741"/>
    </source>
</evidence>
<keyword evidence="2" id="KW-0175">Coiled coil</keyword>
<dbReference type="OrthoDB" id="10056136at2759"/>
<evidence type="ECO:0000313" key="6">
    <source>
        <dbReference type="Proteomes" id="UP000011083"/>
    </source>
</evidence>
<keyword evidence="6" id="KW-1185">Reference proteome</keyword>
<dbReference type="GO" id="GO:0005525">
    <property type="term" value="F:GTP binding"/>
    <property type="evidence" value="ECO:0007669"/>
    <property type="project" value="InterPro"/>
</dbReference>
<sequence>MGSVCHLDGDVDTNKPAVRTSTSVLPPPSTPLGVAIARKVGWKWPTFWGARRSPARDGHCSATRTVLIRRDELQGLVLLLVVLCDITIATATVSPDISLVVVGNPGVGKSFLCNIFLQENAFNHAWQVGACTKNAEFRTAVLSGDSGETPQVVHVHNVPGLIEHDPARMAANKQAIGQAFAQPGEHIIMYVFAPGRGGRLEASDFAAYEALRNAYNFQTTSVVFVFNLMPAYDDEIVGMAMRLIDWPANKPFNHVFIDHDPELASGSRPFDFKSNKAAAMRNRLLQAMDLAIPYRHEKIKEIELARDRVVQLEGVITSMEQKIAEAKQQVEDFGRQIGEANGQIAEGQRRHAEMVQYVETLRQEAQRARHDLEQERKKRKKRSWLSKLGDIVGVVMQRAVGQII</sequence>